<proteinExistence type="predicted"/>
<gene>
    <name evidence="1" type="ORF">DIURU_005381</name>
</gene>
<organism evidence="1 2">
    <name type="scientific">Diutina rugosa</name>
    <name type="common">Yeast</name>
    <name type="synonym">Candida rugosa</name>
    <dbReference type="NCBI Taxonomy" id="5481"/>
    <lineage>
        <taxon>Eukaryota</taxon>
        <taxon>Fungi</taxon>
        <taxon>Dikarya</taxon>
        <taxon>Ascomycota</taxon>
        <taxon>Saccharomycotina</taxon>
        <taxon>Pichiomycetes</taxon>
        <taxon>Debaryomycetaceae</taxon>
        <taxon>Diutina</taxon>
    </lineage>
</organism>
<keyword evidence="2" id="KW-1185">Reference proteome</keyword>
<dbReference type="RefSeq" id="XP_034009805.1">
    <property type="nucleotide sequence ID" value="XM_034158357.1"/>
</dbReference>
<protein>
    <submittedName>
        <fullName evidence="1">Uncharacterized protein</fullName>
    </submittedName>
</protein>
<dbReference type="EMBL" id="SWFT01000159">
    <property type="protein sequence ID" value="KAA8897148.1"/>
    <property type="molecule type" value="Genomic_DNA"/>
</dbReference>
<comment type="caution">
    <text evidence="1">The sequence shown here is derived from an EMBL/GenBank/DDBJ whole genome shotgun (WGS) entry which is preliminary data.</text>
</comment>
<dbReference type="GeneID" id="54784032"/>
<evidence type="ECO:0000313" key="2">
    <source>
        <dbReference type="Proteomes" id="UP000449547"/>
    </source>
</evidence>
<sequence>MFRFVPQIALRATRLPSYPKHVPWRPFATTKLRLQQHIDPQQQKQMMDTMKKQYEDKHPEEVEAMEKEVEEMCQRVQSKIDETHYICVEQRASFPLPSDQGDQLKPAQRYSIIYKYMLNEFVNQCGMSQQLGHNRPPPDKLIEEISETFSALHPDVEPITSHDILPYFHLYWAVAHDILKPTELVFQAPPVEEVWKLSQQGKSAEETTQSTRLDAEVVQSWYQVFDTIAQTPKASPSNPLVCSLCPVEFSKILACSEEIYGLQQRLADLEKEVVETPAEGDLERLFYLVGVHERFDALIPELGVSDKSEEKK</sequence>
<name>A0A642UDH9_DIURU</name>
<accession>A0A642UDH9</accession>
<dbReference type="AlphaFoldDB" id="A0A642UDH9"/>
<evidence type="ECO:0000313" key="1">
    <source>
        <dbReference type="EMBL" id="KAA8897148.1"/>
    </source>
</evidence>
<reference evidence="1 2" key="1">
    <citation type="submission" date="2019-07" db="EMBL/GenBank/DDBJ databases">
        <title>Genome assembly of two rare yeast pathogens: Diutina rugosa and Trichomonascus ciferrii.</title>
        <authorList>
            <person name="Mixao V."/>
            <person name="Saus E."/>
            <person name="Hansen A."/>
            <person name="Lass-Flor C."/>
            <person name="Gabaldon T."/>
        </authorList>
    </citation>
    <scope>NUCLEOTIDE SEQUENCE [LARGE SCALE GENOMIC DNA]</scope>
    <source>
        <strain evidence="1 2">CBS 613</strain>
    </source>
</reference>
<dbReference type="VEuPathDB" id="FungiDB:DIURU_005381"/>
<dbReference type="Proteomes" id="UP000449547">
    <property type="component" value="Unassembled WGS sequence"/>
</dbReference>